<dbReference type="RefSeq" id="XP_033691065.1">
    <property type="nucleotide sequence ID" value="XM_033819790.1"/>
</dbReference>
<accession>A0A6A6IZM8</accession>
<gene>
    <name evidence="1" type="ORF">BU26DRAFT_13869</name>
</gene>
<dbReference type="Proteomes" id="UP000800094">
    <property type="component" value="Unassembled WGS sequence"/>
</dbReference>
<evidence type="ECO:0000313" key="1">
    <source>
        <dbReference type="EMBL" id="KAF2256061.1"/>
    </source>
</evidence>
<dbReference type="AlphaFoldDB" id="A0A6A6IZM8"/>
<sequence>MTSALVRGFIPWCWMHSPASRRRRRHNRSSRWKRSKVGVVYPTLLAEAAGFGCSWKLSHIRSQLKTGHETEYRNSCERTVDAETQRGEQCRRHILKSAYLKILFS</sequence>
<protein>
    <submittedName>
        <fullName evidence="1">Uncharacterized protein</fullName>
    </submittedName>
</protein>
<proteinExistence type="predicted"/>
<dbReference type="EMBL" id="ML987189">
    <property type="protein sequence ID" value="KAF2256061.1"/>
    <property type="molecule type" value="Genomic_DNA"/>
</dbReference>
<keyword evidence="2" id="KW-1185">Reference proteome</keyword>
<dbReference type="GeneID" id="54573120"/>
<name>A0A6A6IZM8_9PLEO</name>
<reference evidence="1" key="1">
    <citation type="journal article" date="2020" name="Stud. Mycol.">
        <title>101 Dothideomycetes genomes: a test case for predicting lifestyles and emergence of pathogens.</title>
        <authorList>
            <person name="Haridas S."/>
            <person name="Albert R."/>
            <person name="Binder M."/>
            <person name="Bloem J."/>
            <person name="Labutti K."/>
            <person name="Salamov A."/>
            <person name="Andreopoulos B."/>
            <person name="Baker S."/>
            <person name="Barry K."/>
            <person name="Bills G."/>
            <person name="Bluhm B."/>
            <person name="Cannon C."/>
            <person name="Castanera R."/>
            <person name="Culley D."/>
            <person name="Daum C."/>
            <person name="Ezra D."/>
            <person name="Gonzalez J."/>
            <person name="Henrissat B."/>
            <person name="Kuo A."/>
            <person name="Liang C."/>
            <person name="Lipzen A."/>
            <person name="Lutzoni F."/>
            <person name="Magnuson J."/>
            <person name="Mondo S."/>
            <person name="Nolan M."/>
            <person name="Ohm R."/>
            <person name="Pangilinan J."/>
            <person name="Park H.-J."/>
            <person name="Ramirez L."/>
            <person name="Alfaro M."/>
            <person name="Sun H."/>
            <person name="Tritt A."/>
            <person name="Yoshinaga Y."/>
            <person name="Zwiers L.-H."/>
            <person name="Turgeon B."/>
            <person name="Goodwin S."/>
            <person name="Spatafora J."/>
            <person name="Crous P."/>
            <person name="Grigoriev I."/>
        </authorList>
    </citation>
    <scope>NUCLEOTIDE SEQUENCE</scope>
    <source>
        <strain evidence="1">CBS 122368</strain>
    </source>
</reference>
<evidence type="ECO:0000313" key="2">
    <source>
        <dbReference type="Proteomes" id="UP000800094"/>
    </source>
</evidence>
<organism evidence="1 2">
    <name type="scientific">Trematosphaeria pertusa</name>
    <dbReference type="NCBI Taxonomy" id="390896"/>
    <lineage>
        <taxon>Eukaryota</taxon>
        <taxon>Fungi</taxon>
        <taxon>Dikarya</taxon>
        <taxon>Ascomycota</taxon>
        <taxon>Pezizomycotina</taxon>
        <taxon>Dothideomycetes</taxon>
        <taxon>Pleosporomycetidae</taxon>
        <taxon>Pleosporales</taxon>
        <taxon>Massarineae</taxon>
        <taxon>Trematosphaeriaceae</taxon>
        <taxon>Trematosphaeria</taxon>
    </lineage>
</organism>